<keyword evidence="3" id="KW-1185">Reference proteome</keyword>
<dbReference type="InterPro" id="IPR052519">
    <property type="entry name" value="Euk-type_GlcNAc_Kinase"/>
</dbReference>
<dbReference type="Proteomes" id="UP000197783">
    <property type="component" value="Unassembled WGS sequence"/>
</dbReference>
<gene>
    <name evidence="2" type="primary">gspK_2</name>
    <name evidence="2" type="ORF">SPMU_08190</name>
</gene>
<reference evidence="2 3" key="1">
    <citation type="submission" date="2017-03" db="EMBL/GenBank/DDBJ databases">
        <title>Genome sequence of Sphingomonas mucosissima DSM 17494.</title>
        <authorList>
            <person name="Poehlein A."/>
            <person name="Wuebbeler J.H."/>
            <person name="Steinbuechel A."/>
            <person name="Daniel R."/>
        </authorList>
    </citation>
    <scope>NUCLEOTIDE SEQUENCE [LARGE SCALE GENOMIC DNA]</scope>
    <source>
        <strain evidence="2 3">DSM 17494</strain>
    </source>
</reference>
<dbReference type="AlphaFoldDB" id="A0A245ZRW5"/>
<dbReference type="EC" id="2.7.1.8" evidence="2"/>
<evidence type="ECO:0000259" key="1">
    <source>
        <dbReference type="Pfam" id="PF01869"/>
    </source>
</evidence>
<dbReference type="InterPro" id="IPR002731">
    <property type="entry name" value="ATPase_BadF"/>
</dbReference>
<dbReference type="CDD" id="cd24082">
    <property type="entry name" value="ASKHA_NBD_GspK-like"/>
    <property type="match status" value="1"/>
</dbReference>
<protein>
    <submittedName>
        <fullName evidence="2">Glucosamine kinase GspK</fullName>
        <ecNumber evidence="2">2.7.1.8</ecNumber>
    </submittedName>
</protein>
<evidence type="ECO:0000313" key="2">
    <source>
        <dbReference type="EMBL" id="OWK32487.1"/>
    </source>
</evidence>
<keyword evidence="2" id="KW-0418">Kinase</keyword>
<organism evidence="2 3">
    <name type="scientific">Sphingomonas mucosissima</name>
    <dbReference type="NCBI Taxonomy" id="370959"/>
    <lineage>
        <taxon>Bacteria</taxon>
        <taxon>Pseudomonadati</taxon>
        <taxon>Pseudomonadota</taxon>
        <taxon>Alphaproteobacteria</taxon>
        <taxon>Sphingomonadales</taxon>
        <taxon>Sphingomonadaceae</taxon>
        <taxon>Sphingomonas</taxon>
    </lineage>
</organism>
<comment type="caution">
    <text evidence="2">The sequence shown here is derived from an EMBL/GenBank/DDBJ whole genome shotgun (WGS) entry which is preliminary data.</text>
</comment>
<sequence>MEGAMVTWYLGVDAGGSHCRARLTDATGLVIGTGHAGPANMRIGVSAVRAVLDDVIEQSLESAGLERNARGEIAGGIGIAGLSRPGSAEALRAMDLGLARVSFATDAAIANLGAHRGGDGATLILGTGSIAQLRVNGTDFAIGGYGFPISDEGSGAALGLSAMRHALRALDGRTTRTPLALAIAARFGHAIPQAIAWMDRATPADYAALAPIVIQYAQADDPIARSIVEDAAGHVERFIETIFERGAPACAILGGLAPHLRPWLRARTVAKLSEPLGDALDGALLLAGFAFPEVTSE</sequence>
<dbReference type="GO" id="GO:0047931">
    <property type="term" value="F:glucosamine kinase activity"/>
    <property type="evidence" value="ECO:0007669"/>
    <property type="project" value="UniProtKB-EC"/>
</dbReference>
<proteinExistence type="predicted"/>
<dbReference type="Gene3D" id="3.30.420.40">
    <property type="match status" value="2"/>
</dbReference>
<dbReference type="PANTHER" id="PTHR43190:SF3">
    <property type="entry name" value="N-ACETYL-D-GLUCOSAMINE KINASE"/>
    <property type="match status" value="1"/>
</dbReference>
<dbReference type="EMBL" id="NBBJ01000001">
    <property type="protein sequence ID" value="OWK32487.1"/>
    <property type="molecule type" value="Genomic_DNA"/>
</dbReference>
<keyword evidence="2" id="KW-0808">Transferase</keyword>
<dbReference type="InterPro" id="IPR043129">
    <property type="entry name" value="ATPase_NBD"/>
</dbReference>
<dbReference type="PANTHER" id="PTHR43190">
    <property type="entry name" value="N-ACETYL-D-GLUCOSAMINE KINASE"/>
    <property type="match status" value="1"/>
</dbReference>
<accession>A0A245ZRW5</accession>
<feature type="domain" description="ATPase BadF/BadG/BcrA/BcrD type" evidence="1">
    <location>
        <begin position="10"/>
        <end position="246"/>
    </location>
</feature>
<evidence type="ECO:0000313" key="3">
    <source>
        <dbReference type="Proteomes" id="UP000197783"/>
    </source>
</evidence>
<dbReference type="SUPFAM" id="SSF53067">
    <property type="entry name" value="Actin-like ATPase domain"/>
    <property type="match status" value="2"/>
</dbReference>
<dbReference type="Pfam" id="PF01869">
    <property type="entry name" value="BcrAD_BadFG"/>
    <property type="match status" value="1"/>
</dbReference>
<name>A0A245ZRW5_9SPHN</name>